<dbReference type="SUPFAM" id="SSF49899">
    <property type="entry name" value="Concanavalin A-like lectins/glucanases"/>
    <property type="match status" value="3"/>
</dbReference>
<gene>
    <name evidence="6" type="ORF">FKR81_08645</name>
</gene>
<keyword evidence="4" id="KW-0812">Transmembrane</keyword>
<dbReference type="EMBL" id="VOBR01000005">
    <property type="protein sequence ID" value="TWP52397.1"/>
    <property type="molecule type" value="Genomic_DNA"/>
</dbReference>
<keyword evidence="1" id="KW-0732">Signal</keyword>
<proteinExistence type="predicted"/>
<protein>
    <submittedName>
        <fullName evidence="6">DUF2341 domain-containing protein</fullName>
    </submittedName>
</protein>
<feature type="compositionally biased region" description="Low complexity" evidence="3">
    <location>
        <begin position="1375"/>
        <end position="1391"/>
    </location>
</feature>
<keyword evidence="4" id="KW-0472">Membrane</keyword>
<sequence length="1773" mass="186962">MGNGGHNQRRRRSRTFGSFARLNVVILSSLLLAWSPLGVAAFYTYLGTSAGNVFSSAACPQAKVASTQSGTEVTTSASTVTVNITSVDPAKSFLTFSTSSNSARPVGSTIRGRIASNTTLEFVRATDEGSPPTITVRWSVVQYSCGVSVQRGAVAQTAATTNVPITPVASTDRSFLTWSKTVEPSETDWGPTDQTAGRLTATDNIRFDSQSAPAGAGAAAWYNASWQYRKTITIDHTKVSANQTNFPVLVNITDADLRVFSQSDGDDMLFTSSNGTTKLSHEIESWTSSTGVLVAWINVPALSSTTDTMLYLYYGNASASSQQGGTAAWPSQYKSVWHLSENPAATAPQFEDSSSLANNGTAQGMAAGAQVAGKINGSLTLDGTDDYMSTTNLLTNPQNFAEEVWFKTSTASGRKVVGVEQVQVGTGIGSYDRHIYVGTDGKVYFGVNDGAGNNITVASTGTVTDGAWHHVVGYRDDATDTIGLYLDGTFQTSTASTQAQPYNGYVRVGAYRSLGPNWPSAGGHGYFPGSVDEVRYTDTVPSSSWITTQYNNQNSPATFMTLGGAQTQSGWYSTSWQYRKAVTVDATKVGTGTHTDFPVLVARTDAGLIGKVQSDADDILFTAADGVTKLDHQVEYFNSSTGQMYIWVRVSSLTNASNTTLYMYYGNAGASSQQNATGVWASNHYGVWHLNETVNTNAGGFKDSSSAVNHATYQGSPGMTNTADFGVDLDGSNDYLSTAVQQTGSGPQVLTVEAWAQTTVASGKSIVGLDGAQTGTAATLWDRSLYMGTDGKARFMIYDGAVQVAVGNAATNDANWHHYVGTYSSSTQQVLLYVDGVLQTTQDTATTAESDPGWWRIGSYHESTGAAGANGYFDGLVDEVRVSSVVRSAGWNLTNKNAQNSPGTFTMLGAEQTKIVTPHTVWWQVVEFTNAADISVQRGTTSLSGASLSTTASLSAVDLSRAFVIAEFTSSGSGADIGARMIRARLTNSTTLTIDRSVSGTPDALELISWQVVELKDGSRVQSGSAAFAGGTATVTPALTPVDTSRATAFASVRVSSGASSGRSDYVTDDVLGVASATVTVTSATQLTLTRANTSGATDIAWFVVEWGGPGWWNANYALRSPISVTTTTAASPADYTQSVTFDHAALVSTGVSQADGDDVRVVYWNGSAWTELDRVLDDFSSWNSATTQLWFKMPSAIGTSSSDANFFLYYANPAAASPPANKSNLYVFMDGFESGLDSWNSWYDSNWLYRKQITLTSGQISGTNTDFPVLISTTDSALITKAQADADDILFTSSDGVTKLKHEVEKYTSGSGQIIAWVKMPTLSSSSNVLYMYYGNASASAQSDAANVWTSGFAGVYHLKENPTNPGSNEIKDSTSGVHHGSSSGTMSSSNQVAGNIDGSVDFDGTDDKIPTADYADGASVGQISLSAWVNLDTVKNLRLIAKSTTASNTGANDWSWALGMDTGVLKASIGTPTSDGGVPRELAAATTLPTATWMYMTMSYDGSNIRAYKNGVLLGTLAQTGTITDITPKVTLANYDGTTNRYLDGKLDEARVATTARSTGWFLTEYNNQSNPGSFLTFASEQTSGAGSVYTVASDQVHGGGNALKVLPTGVAGNLLTAKNVTQADVQFDAWWRMSSTSSFDVAQSVRAGTSAPSNGYLGSISSTGYLRTGKDINGTYSTFDTASSNACPGSGQWAKVSVMVVGTQVRVNCRNTGVSLAVGWSNTGSELTTGTVGFRTSAVPGGQNLWLDDVTARKLINPEPTASVGTADRA</sequence>
<dbReference type="InterPro" id="IPR013320">
    <property type="entry name" value="ConA-like_dom_sf"/>
</dbReference>
<evidence type="ECO:0000256" key="3">
    <source>
        <dbReference type="SAM" id="MobiDB-lite"/>
    </source>
</evidence>
<dbReference type="InterPro" id="IPR018765">
    <property type="entry name" value="DUF2341"/>
</dbReference>
<dbReference type="SMART" id="SM00560">
    <property type="entry name" value="LamGL"/>
    <property type="match status" value="2"/>
</dbReference>
<dbReference type="Gene3D" id="2.60.120.200">
    <property type="match status" value="3"/>
</dbReference>
<evidence type="ECO:0000256" key="4">
    <source>
        <dbReference type="SAM" id="Phobius"/>
    </source>
</evidence>
<evidence type="ECO:0000313" key="6">
    <source>
        <dbReference type="EMBL" id="TWP52397.1"/>
    </source>
</evidence>
<feature type="transmembrane region" description="Helical" evidence="4">
    <location>
        <begin position="21"/>
        <end position="46"/>
    </location>
</feature>
<dbReference type="Pfam" id="PF10102">
    <property type="entry name" value="DUF2341"/>
    <property type="match status" value="3"/>
</dbReference>
<evidence type="ECO:0000256" key="1">
    <source>
        <dbReference type="ARBA" id="ARBA00022729"/>
    </source>
</evidence>
<organism evidence="6 7">
    <name type="scientific">Lentzea tibetensis</name>
    <dbReference type="NCBI Taxonomy" id="2591470"/>
    <lineage>
        <taxon>Bacteria</taxon>
        <taxon>Bacillati</taxon>
        <taxon>Actinomycetota</taxon>
        <taxon>Actinomycetes</taxon>
        <taxon>Pseudonocardiales</taxon>
        <taxon>Pseudonocardiaceae</taxon>
        <taxon>Lentzea</taxon>
    </lineage>
</organism>
<keyword evidence="2" id="KW-1015">Disulfide bond</keyword>
<feature type="region of interest" description="Disordered" evidence="3">
    <location>
        <begin position="1364"/>
        <end position="1401"/>
    </location>
</feature>
<comment type="caution">
    <text evidence="6">The sequence shown here is derived from an EMBL/GenBank/DDBJ whole genome shotgun (WGS) entry which is preliminary data.</text>
</comment>
<evidence type="ECO:0000256" key="2">
    <source>
        <dbReference type="ARBA" id="ARBA00023157"/>
    </source>
</evidence>
<evidence type="ECO:0000313" key="7">
    <source>
        <dbReference type="Proteomes" id="UP000316639"/>
    </source>
</evidence>
<dbReference type="OrthoDB" id="4981820at2"/>
<reference evidence="6 7" key="1">
    <citation type="submission" date="2019-07" db="EMBL/GenBank/DDBJ databases">
        <title>Lentzea xizangensis sp. nov., isolated from Qinghai-Tibetan Plateau Soils.</title>
        <authorList>
            <person name="Huang J."/>
        </authorList>
    </citation>
    <scope>NUCLEOTIDE SEQUENCE [LARGE SCALE GENOMIC DNA]</scope>
    <source>
        <strain evidence="6 7">FXJ1.1311</strain>
    </source>
</reference>
<evidence type="ECO:0000259" key="5">
    <source>
        <dbReference type="SMART" id="SM00560"/>
    </source>
</evidence>
<dbReference type="InterPro" id="IPR006558">
    <property type="entry name" value="LamG-like"/>
</dbReference>
<dbReference type="Proteomes" id="UP000316639">
    <property type="component" value="Unassembled WGS sequence"/>
</dbReference>
<accession>A0A563EXD7</accession>
<dbReference type="Pfam" id="PF13385">
    <property type="entry name" value="Laminin_G_3"/>
    <property type="match status" value="3"/>
</dbReference>
<keyword evidence="7" id="KW-1185">Reference proteome</keyword>
<keyword evidence="4" id="KW-1133">Transmembrane helix</keyword>
<feature type="domain" description="LamG-like jellyroll fold" evidence="5">
    <location>
        <begin position="1423"/>
        <end position="1562"/>
    </location>
</feature>
<feature type="domain" description="LamG-like jellyroll fold" evidence="5">
    <location>
        <begin position="748"/>
        <end position="890"/>
    </location>
</feature>
<name>A0A563EXD7_9PSEU</name>